<name>A0A0A9GPE6_ARUDO</name>
<sequence>MGMIWLCMKIRGDSAFSRFTYVMMWLMALNCALSFHQLRCVPKMKDVLMVQDTVMDQTSSRTLAISSTCLL</sequence>
<organism evidence="1">
    <name type="scientific">Arundo donax</name>
    <name type="common">Giant reed</name>
    <name type="synonym">Donax arundinaceus</name>
    <dbReference type="NCBI Taxonomy" id="35708"/>
    <lineage>
        <taxon>Eukaryota</taxon>
        <taxon>Viridiplantae</taxon>
        <taxon>Streptophyta</taxon>
        <taxon>Embryophyta</taxon>
        <taxon>Tracheophyta</taxon>
        <taxon>Spermatophyta</taxon>
        <taxon>Magnoliopsida</taxon>
        <taxon>Liliopsida</taxon>
        <taxon>Poales</taxon>
        <taxon>Poaceae</taxon>
        <taxon>PACMAD clade</taxon>
        <taxon>Arundinoideae</taxon>
        <taxon>Arundineae</taxon>
        <taxon>Arundo</taxon>
    </lineage>
</organism>
<dbReference type="EMBL" id="GBRH01173480">
    <property type="protein sequence ID" value="JAE24416.1"/>
    <property type="molecule type" value="Transcribed_RNA"/>
</dbReference>
<reference evidence="1" key="1">
    <citation type="submission" date="2014-09" db="EMBL/GenBank/DDBJ databases">
        <authorList>
            <person name="Magalhaes I.L.F."/>
            <person name="Oliveira U."/>
            <person name="Santos F.R."/>
            <person name="Vidigal T.H.D.A."/>
            <person name="Brescovit A.D."/>
            <person name="Santos A.J."/>
        </authorList>
    </citation>
    <scope>NUCLEOTIDE SEQUENCE</scope>
    <source>
        <tissue evidence="1">Shoot tissue taken approximately 20 cm above the soil surface</tissue>
    </source>
</reference>
<evidence type="ECO:0000313" key="1">
    <source>
        <dbReference type="EMBL" id="JAE24416.1"/>
    </source>
</evidence>
<protein>
    <submittedName>
        <fullName evidence="1">Uncharacterized protein</fullName>
    </submittedName>
</protein>
<dbReference type="AlphaFoldDB" id="A0A0A9GPE6"/>
<accession>A0A0A9GPE6</accession>
<proteinExistence type="predicted"/>
<reference evidence="1" key="2">
    <citation type="journal article" date="2015" name="Data Brief">
        <title>Shoot transcriptome of the giant reed, Arundo donax.</title>
        <authorList>
            <person name="Barrero R.A."/>
            <person name="Guerrero F.D."/>
            <person name="Moolhuijzen P."/>
            <person name="Goolsby J.A."/>
            <person name="Tidwell J."/>
            <person name="Bellgard S.E."/>
            <person name="Bellgard M.I."/>
        </authorList>
    </citation>
    <scope>NUCLEOTIDE SEQUENCE</scope>
    <source>
        <tissue evidence="1">Shoot tissue taken approximately 20 cm above the soil surface</tissue>
    </source>
</reference>